<feature type="transmembrane region" description="Helical" evidence="7">
    <location>
        <begin position="101"/>
        <end position="120"/>
    </location>
</feature>
<feature type="transmembrane region" description="Helical" evidence="7">
    <location>
        <begin position="314"/>
        <end position="332"/>
    </location>
</feature>
<dbReference type="InterPro" id="IPR036259">
    <property type="entry name" value="MFS_trans_sf"/>
</dbReference>
<reference evidence="9" key="1">
    <citation type="submission" date="2024-04" db="EMBL/GenBank/DDBJ databases">
        <authorList>
            <person name="Roder T."/>
            <person name="Oberhansli S."/>
            <person name="Kreuzer M."/>
        </authorList>
    </citation>
    <scope>NUCLEOTIDE SEQUENCE</scope>
    <source>
        <strain evidence="9">LWS13-1.2</strain>
    </source>
</reference>
<accession>A0AAU6SE29</accession>
<dbReference type="InterPro" id="IPR020846">
    <property type="entry name" value="MFS_dom"/>
</dbReference>
<dbReference type="EMBL" id="CP151632">
    <property type="protein sequence ID" value="WZO35240.1"/>
    <property type="molecule type" value="Genomic_DNA"/>
</dbReference>
<dbReference type="RefSeq" id="WP_349426078.1">
    <property type="nucleotide sequence ID" value="NZ_CP151632.1"/>
</dbReference>
<gene>
    <name evidence="9" type="ORF">MRBLWS13_002933</name>
</gene>
<dbReference type="InterPro" id="IPR011701">
    <property type="entry name" value="MFS"/>
</dbReference>
<organism evidence="9">
    <name type="scientific">Microbacterium sp. LWS13-1.2</name>
    <dbReference type="NCBI Taxonomy" id="3135264"/>
    <lineage>
        <taxon>Bacteria</taxon>
        <taxon>Bacillati</taxon>
        <taxon>Actinomycetota</taxon>
        <taxon>Actinomycetes</taxon>
        <taxon>Micrococcales</taxon>
        <taxon>Microbacteriaceae</taxon>
        <taxon>Microbacterium</taxon>
    </lineage>
</organism>
<comment type="subcellular location">
    <subcellularLocation>
        <location evidence="1">Cell membrane</location>
        <topology evidence="1">Multi-pass membrane protein</topology>
    </subcellularLocation>
</comment>
<dbReference type="PANTHER" id="PTHR23505:SF52">
    <property type="entry name" value="MAJOR FACILITATOR SUPERFAMILY PROTEIN"/>
    <property type="match status" value="1"/>
</dbReference>
<sequence length="464" mass="49989">MTETSKPLDATQAQRTYGTETGTTRVDKVKGRGGGLVALAFASIVDGFEGGLVNTLFPVIRDSLGLQTSALGILTAMSRFARMLFGPIWAALADRYGRKRVLFIATGLWGLWTIAAGFAQDSTQLFILYGIGVIGTVASEPITNGLIVDMYRSKERGRAFGTVRTIAVFASVFATPLIGQFANVEDGWRYGMFAMGGISVVSGILILLLVHEPKKHTPVGAIDPDAMKFNWRDAAGLLKNRTIRFMAIQVMLTTSLVLFAFFIVYWVDERGWATADAALLMSAYMLGAVISSFAGGLLGDWFEKRFGYKGRVMMMQGYLVAYALSTALLFQIDWGTGVAVYVAVFVTGLLSSLGHPGAVLPIVGSVVHKSVVATAYALIFSFVQGLFAALFSLVFGFLADSLGLQALMFWLISVPYAINAVLWTIMYRIYPKDAAAQRALDEQEEAELAATPASVGSGEPDVCA</sequence>
<feature type="transmembrane region" description="Helical" evidence="7">
    <location>
        <begin position="375"/>
        <end position="395"/>
    </location>
</feature>
<feature type="transmembrane region" description="Helical" evidence="7">
    <location>
        <begin position="69"/>
        <end position="89"/>
    </location>
</feature>
<feature type="domain" description="Major facilitator superfamily (MFS) profile" evidence="8">
    <location>
        <begin position="35"/>
        <end position="431"/>
    </location>
</feature>
<keyword evidence="4 7" id="KW-1133">Transmembrane helix</keyword>
<feature type="transmembrane region" description="Helical" evidence="7">
    <location>
        <begin position="279"/>
        <end position="302"/>
    </location>
</feature>
<feature type="transmembrane region" description="Helical" evidence="7">
    <location>
        <begin position="407"/>
        <end position="430"/>
    </location>
</feature>
<feature type="region of interest" description="Disordered" evidence="6">
    <location>
        <begin position="1"/>
        <end position="24"/>
    </location>
</feature>
<keyword evidence="2" id="KW-0813">Transport</keyword>
<feature type="transmembrane region" description="Helical" evidence="7">
    <location>
        <begin position="338"/>
        <end position="363"/>
    </location>
</feature>
<evidence type="ECO:0000256" key="7">
    <source>
        <dbReference type="SAM" id="Phobius"/>
    </source>
</evidence>
<proteinExistence type="predicted"/>
<evidence type="ECO:0000256" key="2">
    <source>
        <dbReference type="ARBA" id="ARBA00022448"/>
    </source>
</evidence>
<keyword evidence="3 7" id="KW-0812">Transmembrane</keyword>
<dbReference type="PROSITE" id="PS50850">
    <property type="entry name" value="MFS"/>
    <property type="match status" value="1"/>
</dbReference>
<dbReference type="CDD" id="cd17325">
    <property type="entry name" value="MFS_MdtG_SLC18_like"/>
    <property type="match status" value="1"/>
</dbReference>
<evidence type="ECO:0000259" key="8">
    <source>
        <dbReference type="PROSITE" id="PS50850"/>
    </source>
</evidence>
<keyword evidence="5 7" id="KW-0472">Membrane</keyword>
<feature type="transmembrane region" description="Helical" evidence="7">
    <location>
        <begin position="35"/>
        <end position="57"/>
    </location>
</feature>
<feature type="transmembrane region" description="Helical" evidence="7">
    <location>
        <begin position="126"/>
        <end position="147"/>
    </location>
</feature>
<evidence type="ECO:0000256" key="4">
    <source>
        <dbReference type="ARBA" id="ARBA00022989"/>
    </source>
</evidence>
<evidence type="ECO:0000256" key="1">
    <source>
        <dbReference type="ARBA" id="ARBA00004651"/>
    </source>
</evidence>
<evidence type="ECO:0000256" key="5">
    <source>
        <dbReference type="ARBA" id="ARBA00023136"/>
    </source>
</evidence>
<dbReference type="Pfam" id="PF07690">
    <property type="entry name" value="MFS_1"/>
    <property type="match status" value="1"/>
</dbReference>
<feature type="transmembrane region" description="Helical" evidence="7">
    <location>
        <begin position="159"/>
        <end position="178"/>
    </location>
</feature>
<dbReference type="AlphaFoldDB" id="A0AAU6SE29"/>
<protein>
    <submittedName>
        <fullName evidence="9">MFS transporter</fullName>
    </submittedName>
</protein>
<dbReference type="GO" id="GO:0005886">
    <property type="term" value="C:plasma membrane"/>
    <property type="evidence" value="ECO:0007669"/>
    <property type="project" value="UniProtKB-SubCell"/>
</dbReference>
<feature type="transmembrane region" description="Helical" evidence="7">
    <location>
        <begin position="245"/>
        <end position="267"/>
    </location>
</feature>
<dbReference type="PANTHER" id="PTHR23505">
    <property type="entry name" value="SPINSTER"/>
    <property type="match status" value="1"/>
</dbReference>
<dbReference type="SUPFAM" id="SSF103473">
    <property type="entry name" value="MFS general substrate transporter"/>
    <property type="match status" value="1"/>
</dbReference>
<name>A0AAU6SE29_9MICO</name>
<dbReference type="InterPro" id="IPR044770">
    <property type="entry name" value="MFS_spinster-like"/>
</dbReference>
<evidence type="ECO:0000256" key="3">
    <source>
        <dbReference type="ARBA" id="ARBA00022692"/>
    </source>
</evidence>
<dbReference type="GO" id="GO:0022857">
    <property type="term" value="F:transmembrane transporter activity"/>
    <property type="evidence" value="ECO:0007669"/>
    <property type="project" value="InterPro"/>
</dbReference>
<evidence type="ECO:0000256" key="6">
    <source>
        <dbReference type="SAM" id="MobiDB-lite"/>
    </source>
</evidence>
<feature type="transmembrane region" description="Helical" evidence="7">
    <location>
        <begin position="190"/>
        <end position="210"/>
    </location>
</feature>
<evidence type="ECO:0000313" key="9">
    <source>
        <dbReference type="EMBL" id="WZO35240.1"/>
    </source>
</evidence>
<dbReference type="Gene3D" id="1.20.1250.20">
    <property type="entry name" value="MFS general substrate transporter like domains"/>
    <property type="match status" value="1"/>
</dbReference>